<dbReference type="Gene3D" id="3.90.79.10">
    <property type="entry name" value="Nucleoside Triphosphate Pyrophosphohydrolase"/>
    <property type="match status" value="1"/>
</dbReference>
<protein>
    <submittedName>
        <fullName evidence="4">DNA mismatch repair protein MutT</fullName>
    </submittedName>
</protein>
<dbReference type="EMBL" id="JEMA01000489">
    <property type="protein sequence ID" value="KYF69219.1"/>
    <property type="molecule type" value="Genomic_DNA"/>
</dbReference>
<dbReference type="PANTHER" id="PTHR43736:SF1">
    <property type="entry name" value="DIHYDRONEOPTERIN TRIPHOSPHATE DIPHOSPHATASE"/>
    <property type="match status" value="1"/>
</dbReference>
<comment type="similarity">
    <text evidence="2">Belongs to the Nudix hydrolase family.</text>
</comment>
<evidence type="ECO:0000256" key="2">
    <source>
        <dbReference type="RuleBase" id="RU003476"/>
    </source>
</evidence>
<dbReference type="OrthoDB" id="9761969at2"/>
<accession>A0A150QMM4</accession>
<organism evidence="4 5">
    <name type="scientific">Sorangium cellulosum</name>
    <name type="common">Polyangium cellulosum</name>
    <dbReference type="NCBI Taxonomy" id="56"/>
    <lineage>
        <taxon>Bacteria</taxon>
        <taxon>Pseudomonadati</taxon>
        <taxon>Myxococcota</taxon>
        <taxon>Polyangia</taxon>
        <taxon>Polyangiales</taxon>
        <taxon>Polyangiaceae</taxon>
        <taxon>Sorangium</taxon>
    </lineage>
</organism>
<reference evidence="4 5" key="1">
    <citation type="submission" date="2014-02" db="EMBL/GenBank/DDBJ databases">
        <title>The small core and large imbalanced accessory genome model reveals a collaborative survival strategy of Sorangium cellulosum strains in nature.</title>
        <authorList>
            <person name="Han K."/>
            <person name="Peng R."/>
            <person name="Blom J."/>
            <person name="Li Y.-Z."/>
        </authorList>
    </citation>
    <scope>NUCLEOTIDE SEQUENCE [LARGE SCALE GENOMIC DNA]</scope>
    <source>
        <strain evidence="4 5">So0008-312</strain>
    </source>
</reference>
<dbReference type="PRINTS" id="PR00502">
    <property type="entry name" value="NUDIXFAMILY"/>
</dbReference>
<proteinExistence type="inferred from homology"/>
<dbReference type="Pfam" id="PF00293">
    <property type="entry name" value="NUDIX"/>
    <property type="match status" value="1"/>
</dbReference>
<name>A0A150QMM4_SORCE</name>
<dbReference type="GO" id="GO:0016787">
    <property type="term" value="F:hydrolase activity"/>
    <property type="evidence" value="ECO:0007669"/>
    <property type="project" value="UniProtKB-KW"/>
</dbReference>
<keyword evidence="1 2" id="KW-0378">Hydrolase</keyword>
<dbReference type="InterPro" id="IPR015797">
    <property type="entry name" value="NUDIX_hydrolase-like_dom_sf"/>
</dbReference>
<feature type="domain" description="Nudix hydrolase" evidence="3">
    <location>
        <begin position="35"/>
        <end position="164"/>
    </location>
</feature>
<dbReference type="AlphaFoldDB" id="A0A150QMM4"/>
<dbReference type="InterPro" id="IPR000086">
    <property type="entry name" value="NUDIX_hydrolase_dom"/>
</dbReference>
<comment type="caution">
    <text evidence="4">The sequence shown here is derived from an EMBL/GenBank/DDBJ whole genome shotgun (WGS) entry which is preliminary data.</text>
</comment>
<dbReference type="PROSITE" id="PS00893">
    <property type="entry name" value="NUDIX_BOX"/>
    <property type="match status" value="1"/>
</dbReference>
<sequence>MLCRQITKILMEIAPLSLLPRSVLALAKEVARALLRRPVVGIAAAAQTADGRWLLIRRSDTGTWALPGGTLEWGETLRDTVVRELAEEAGVTEVEVGRVVGVYSRPDRDIRFHAVTVVVTARIGAPTRPPQNPLEIREVRLFREDELPAELAMGMGDFLAAARRGGDTELE</sequence>
<dbReference type="PANTHER" id="PTHR43736">
    <property type="entry name" value="ADP-RIBOSE PYROPHOSPHATASE"/>
    <property type="match status" value="1"/>
</dbReference>
<dbReference type="CDD" id="cd02883">
    <property type="entry name" value="NUDIX_Hydrolase"/>
    <property type="match status" value="1"/>
</dbReference>
<dbReference type="PROSITE" id="PS51462">
    <property type="entry name" value="NUDIX"/>
    <property type="match status" value="1"/>
</dbReference>
<evidence type="ECO:0000313" key="4">
    <source>
        <dbReference type="EMBL" id="KYF69219.1"/>
    </source>
</evidence>
<evidence type="ECO:0000256" key="1">
    <source>
        <dbReference type="ARBA" id="ARBA00022801"/>
    </source>
</evidence>
<evidence type="ECO:0000259" key="3">
    <source>
        <dbReference type="PROSITE" id="PS51462"/>
    </source>
</evidence>
<evidence type="ECO:0000313" key="5">
    <source>
        <dbReference type="Proteomes" id="UP000075260"/>
    </source>
</evidence>
<dbReference type="InterPro" id="IPR020476">
    <property type="entry name" value="Nudix_hydrolase"/>
</dbReference>
<dbReference type="SUPFAM" id="SSF55811">
    <property type="entry name" value="Nudix"/>
    <property type="match status" value="1"/>
</dbReference>
<gene>
    <name evidence="4" type="ORF">BE15_03140</name>
</gene>
<dbReference type="InterPro" id="IPR020084">
    <property type="entry name" value="NUDIX_hydrolase_CS"/>
</dbReference>
<dbReference type="Proteomes" id="UP000075260">
    <property type="component" value="Unassembled WGS sequence"/>
</dbReference>